<evidence type="ECO:0000313" key="3">
    <source>
        <dbReference type="Proteomes" id="UP001642464"/>
    </source>
</evidence>
<protein>
    <submittedName>
        <fullName evidence="2">Uncharacterized protein</fullName>
    </submittedName>
</protein>
<accession>A0ABP0Q3M8</accession>
<proteinExistence type="predicted"/>
<gene>
    <name evidence="2" type="ORF">SCF082_LOCUS39363</name>
</gene>
<keyword evidence="3" id="KW-1185">Reference proteome</keyword>
<feature type="region of interest" description="Disordered" evidence="1">
    <location>
        <begin position="161"/>
        <end position="189"/>
    </location>
</feature>
<organism evidence="2 3">
    <name type="scientific">Durusdinium trenchii</name>
    <dbReference type="NCBI Taxonomy" id="1381693"/>
    <lineage>
        <taxon>Eukaryota</taxon>
        <taxon>Sar</taxon>
        <taxon>Alveolata</taxon>
        <taxon>Dinophyceae</taxon>
        <taxon>Suessiales</taxon>
        <taxon>Symbiodiniaceae</taxon>
        <taxon>Durusdinium</taxon>
    </lineage>
</organism>
<evidence type="ECO:0000313" key="2">
    <source>
        <dbReference type="EMBL" id="CAK9082875.1"/>
    </source>
</evidence>
<dbReference type="Proteomes" id="UP001642464">
    <property type="component" value="Unassembled WGS sequence"/>
</dbReference>
<evidence type="ECO:0000256" key="1">
    <source>
        <dbReference type="SAM" id="MobiDB-lite"/>
    </source>
</evidence>
<feature type="compositionally biased region" description="Basic and acidic residues" evidence="1">
    <location>
        <begin position="83"/>
        <end position="112"/>
    </location>
</feature>
<sequence>MVGSEHNGNAKPPTMSWRQYFEQAIGKKIENAPVNFNAHEMSFEEALILLSTHIGLLRKDLEKTKKLVAHQKERVAKSKVVSKRAEDRRKRKVEKTFDSIHNEEKQEEERPGAGKKRYWGRKTKDGGVWTKPLPKARVVPTIEDKLSVLRFYKDMKESKIKAKEEASAPRPAKATKRERRELREKRQAAKQQLKTNLQKLCQERFPNLLKGAQICKWAQIAKRESWEELPESIRCRTTSVPNAWRMKLGIPLRGRKEGGDIPLPLQRELDLLMMEAACGASLVSERKDIVTIESLVHGLNQKTVESLEETIGSLVSDWNHALEETTSKVKAWNAELMSWFEQGQMSAEAVLAGFEPVPKLLQKPTSQWCRMWKRKWGWSTLTRSHEDGQSLGFDHPDMACSRVAFHSLFSDHQVDPRLVLNYDQLWRNAWSTSKFKVSYKHRLFAGATGEREAVEPRVSKKINQPKGARRSITVAGHKKSRYRLDISSRGAILCDAWTGTFRKSDGLELRRNQWYKMHNIHPPRVNPGGFEELDIKASGQVAASVQPWVDILKLTNDAWWSLSNKVHQSAWLICGYFDHTHFLECSSSQVAVESLEAAKQLLDPTRILEGSGLQPTPQFCTVFEWQLEDGNGKWQQLPYEIAHGVVRTLTKHAYDYLCTKRQLRQLLESDPNGKKSKTKKCQEECQKMQHVDHYLIFNRRTGQVATGEWVRKHVITGPDNKPRMKNEASTAKPWIMTLRIDLVESNVQVYLRPKDNESFRRVRCFALQEGREKAKLAHITSGYAHLIHEGVVQAEQVDPAPAPSAGSHKEPTHPAEMTVSAAGVDEESREVPEASECAFMVFRESCESKSVTKFAPAQFMLREAYLSLCEEKLVALPPVPGCGLYHHNSTHQWHAVYGHEQEFNRAPSWSASLRSERKALLLALESMWAWYCKTDAATEADRKHLDILSQKLQETSF</sequence>
<feature type="region of interest" description="Disordered" evidence="1">
    <location>
        <begin position="79"/>
        <end position="121"/>
    </location>
</feature>
<feature type="compositionally biased region" description="Basic and acidic residues" evidence="1">
    <location>
        <begin position="178"/>
        <end position="187"/>
    </location>
</feature>
<name>A0ABP0Q3M8_9DINO</name>
<dbReference type="EMBL" id="CAXAMM010039006">
    <property type="protein sequence ID" value="CAK9082875.1"/>
    <property type="molecule type" value="Genomic_DNA"/>
</dbReference>
<reference evidence="2 3" key="1">
    <citation type="submission" date="2024-02" db="EMBL/GenBank/DDBJ databases">
        <authorList>
            <person name="Chen Y."/>
            <person name="Shah S."/>
            <person name="Dougan E. K."/>
            <person name="Thang M."/>
            <person name="Chan C."/>
        </authorList>
    </citation>
    <scope>NUCLEOTIDE SEQUENCE [LARGE SCALE GENOMIC DNA]</scope>
</reference>
<comment type="caution">
    <text evidence="2">The sequence shown here is derived from an EMBL/GenBank/DDBJ whole genome shotgun (WGS) entry which is preliminary data.</text>
</comment>